<dbReference type="Proteomes" id="UP000004935">
    <property type="component" value="Unassembled WGS sequence"/>
</dbReference>
<reference evidence="1" key="2">
    <citation type="submission" date="2013-11" db="EMBL/GenBank/DDBJ databases">
        <title>Draft genome sequence of Anaerostipes caccae (DSM 14662).</title>
        <authorList>
            <person name="Sudarsanam P."/>
            <person name="Ley R."/>
            <person name="Guruge J."/>
            <person name="Turnbaugh P.J."/>
            <person name="Mahowald M."/>
            <person name="Liep D."/>
            <person name="Gordon J."/>
        </authorList>
    </citation>
    <scope>NUCLEOTIDE SEQUENCE</scope>
    <source>
        <strain evidence="1">DSM 14662</strain>
    </source>
</reference>
<evidence type="ECO:0008006" key="3">
    <source>
        <dbReference type="Google" id="ProtNLM"/>
    </source>
</evidence>
<sequence length="89" mass="10484">MRILYQYKIRKRVISGGELLPYLNLKTELKKTNITNEEIAHVLRLRTEDVLDKLEGSGRFTIGEAMLLKKRYFSRMPLEYLFVHTASKP</sequence>
<evidence type="ECO:0000313" key="1">
    <source>
        <dbReference type="EMBL" id="EDR98567.1"/>
    </source>
</evidence>
<dbReference type="HOGENOM" id="CLU_188876_1_1_9"/>
<organism evidence="1 2">
    <name type="scientific">Anaerostipes caccae (strain DSM 14662 / CCUG 47493 / JCM 13470 / NCIMB 13811 / L1-92)</name>
    <dbReference type="NCBI Taxonomy" id="411490"/>
    <lineage>
        <taxon>Bacteria</taxon>
        <taxon>Bacillati</taxon>
        <taxon>Bacillota</taxon>
        <taxon>Clostridia</taxon>
        <taxon>Lachnospirales</taxon>
        <taxon>Lachnospiraceae</taxon>
        <taxon>Anaerostipes</taxon>
    </lineage>
</organism>
<gene>
    <name evidence="1" type="ORF">ANACAC_00617</name>
</gene>
<evidence type="ECO:0000313" key="2">
    <source>
        <dbReference type="Proteomes" id="UP000004935"/>
    </source>
</evidence>
<dbReference type="STRING" id="411490.ANACAC_00617"/>
<reference evidence="1" key="1">
    <citation type="submission" date="2007-11" db="EMBL/GenBank/DDBJ databases">
        <authorList>
            <person name="Fulton L."/>
            <person name="Clifton S."/>
            <person name="Fulton B."/>
            <person name="Xu J."/>
            <person name="Minx P."/>
            <person name="Pepin K.H."/>
            <person name="Johnson M."/>
            <person name="Thiruvilangam P."/>
            <person name="Bhonagiri V."/>
            <person name="Nash W.E."/>
            <person name="Mardis E.R."/>
            <person name="Wilson R.K."/>
        </authorList>
    </citation>
    <scope>NUCLEOTIDE SEQUENCE [LARGE SCALE GENOMIC DNA]</scope>
    <source>
        <strain evidence="1">DSM 14662</strain>
    </source>
</reference>
<proteinExistence type="predicted"/>
<comment type="caution">
    <text evidence="1">The sequence shown here is derived from an EMBL/GenBank/DDBJ whole genome shotgun (WGS) entry which is preliminary data.</text>
</comment>
<name>B0MAP2_ANACD</name>
<accession>B0MAP2</accession>
<keyword evidence="2" id="KW-1185">Reference proteome</keyword>
<protein>
    <recommendedName>
        <fullName evidence="3">DNA-binding protein</fullName>
    </recommendedName>
</protein>
<dbReference type="EMBL" id="ABAX03000005">
    <property type="protein sequence ID" value="EDR98567.1"/>
    <property type="molecule type" value="Genomic_DNA"/>
</dbReference>
<dbReference type="AlphaFoldDB" id="B0MAP2"/>